<dbReference type="GO" id="GO:0050661">
    <property type="term" value="F:NADP binding"/>
    <property type="evidence" value="ECO:0007669"/>
    <property type="project" value="UniProtKB-UniRule"/>
</dbReference>
<evidence type="ECO:0000256" key="11">
    <source>
        <dbReference type="ARBA" id="ARBA00049396"/>
    </source>
</evidence>
<feature type="binding site" evidence="12">
    <location>
        <begin position="69"/>
        <end position="71"/>
    </location>
    <ligand>
        <name>NAD(+)</name>
        <dbReference type="ChEBI" id="CHEBI:57540"/>
    </ligand>
</feature>
<dbReference type="Pfam" id="PF01113">
    <property type="entry name" value="DapB_N"/>
    <property type="match status" value="1"/>
</dbReference>
<dbReference type="GO" id="GO:0016726">
    <property type="term" value="F:oxidoreductase activity, acting on CH or CH2 groups, NAD or NADP as acceptor"/>
    <property type="evidence" value="ECO:0007669"/>
    <property type="project" value="UniProtKB-UniRule"/>
</dbReference>
<dbReference type="InterPro" id="IPR000846">
    <property type="entry name" value="DapB_N"/>
</dbReference>
<reference evidence="15 16" key="1">
    <citation type="journal article" date="2016" name="Nat. Commun.">
        <title>Thousands of microbial genomes shed light on interconnected biogeochemical processes in an aquifer system.</title>
        <authorList>
            <person name="Anantharaman K."/>
            <person name="Brown C.T."/>
            <person name="Hug L.A."/>
            <person name="Sharon I."/>
            <person name="Castelle C.J."/>
            <person name="Probst A.J."/>
            <person name="Thomas B.C."/>
            <person name="Singh A."/>
            <person name="Wilkins M.J."/>
            <person name="Karaoz U."/>
            <person name="Brodie E.L."/>
            <person name="Williams K.H."/>
            <person name="Hubbard S.S."/>
            <person name="Banfield J.F."/>
        </authorList>
    </citation>
    <scope>NUCLEOTIDE SEQUENCE [LARGE SCALE GENOMIC DNA]</scope>
</reference>
<dbReference type="SUPFAM" id="SSF51735">
    <property type="entry name" value="NAD(P)-binding Rossmann-fold domains"/>
    <property type="match status" value="1"/>
</dbReference>
<comment type="pathway">
    <text evidence="8 12">Amino-acid biosynthesis; L-lysine biosynthesis via DAP pathway; (S)-tetrahydrodipicolinate from L-aspartate: step 4/4.</text>
</comment>
<sequence length="224" mass="24379">MRILIVGYGKMGRLVEQLALEQGNEVVGYVLRGSDEWAQADVAVDFSTAEALEGNFPHYIERGLPVVIGTTGWGDRMATYRADAEKAGLGVVAAANFSVGVNMFQVIVRETARRMATQADYGAWIHEAHHDTKKDAPSGTAVLLQDTMTQAGFDRVIDISSTRAGRIPGTHTVGFDSASDTIELTHTVRDRSGFTRGALLAAYWIVGRRGWYSMADVLKDSVLE</sequence>
<dbReference type="UniPathway" id="UPA00034">
    <property type="reaction ID" value="UER00018"/>
</dbReference>
<dbReference type="PIRSF" id="PIRSF000161">
    <property type="entry name" value="DHPR"/>
    <property type="match status" value="1"/>
</dbReference>
<evidence type="ECO:0000256" key="7">
    <source>
        <dbReference type="ARBA" id="ARBA00023154"/>
    </source>
</evidence>
<evidence type="ECO:0000313" key="15">
    <source>
        <dbReference type="EMBL" id="OGI86130.1"/>
    </source>
</evidence>
<proteinExistence type="inferred from homology"/>
<accession>A0A1F6WW88</accession>
<dbReference type="Gene3D" id="3.40.50.720">
    <property type="entry name" value="NAD(P)-binding Rossmann-like Domain"/>
    <property type="match status" value="1"/>
</dbReference>
<keyword evidence="3 12" id="KW-0521">NADP</keyword>
<evidence type="ECO:0000256" key="9">
    <source>
        <dbReference type="ARBA" id="ARBA00038983"/>
    </source>
</evidence>
<evidence type="ECO:0000256" key="3">
    <source>
        <dbReference type="ARBA" id="ARBA00022857"/>
    </source>
</evidence>
<dbReference type="GO" id="GO:0051287">
    <property type="term" value="F:NAD binding"/>
    <property type="evidence" value="ECO:0007669"/>
    <property type="project" value="UniProtKB-UniRule"/>
</dbReference>
<organism evidence="15 16">
    <name type="scientific">Candidatus Nomurabacteria bacterium RIFCSPLOWO2_01_FULL_41_12</name>
    <dbReference type="NCBI Taxonomy" id="1801774"/>
    <lineage>
        <taxon>Bacteria</taxon>
        <taxon>Candidatus Nomuraibacteriota</taxon>
    </lineage>
</organism>
<dbReference type="STRING" id="1801774.A3A05_02080"/>
<feature type="active site" description="Proton donor/acceptor" evidence="12">
    <location>
        <position position="129"/>
    </location>
</feature>
<evidence type="ECO:0000256" key="12">
    <source>
        <dbReference type="HAMAP-Rule" id="MF_00102"/>
    </source>
</evidence>
<evidence type="ECO:0000259" key="14">
    <source>
        <dbReference type="Pfam" id="PF05173"/>
    </source>
</evidence>
<dbReference type="HAMAP" id="MF_00102">
    <property type="entry name" value="DapB"/>
    <property type="match status" value="1"/>
</dbReference>
<dbReference type="SUPFAM" id="SSF55347">
    <property type="entry name" value="Glyceraldehyde-3-phosphate dehydrogenase-like, C-terminal domain"/>
    <property type="match status" value="1"/>
</dbReference>
<dbReference type="EMBL" id="MFUY01000014">
    <property type="protein sequence ID" value="OGI86130.1"/>
    <property type="molecule type" value="Genomic_DNA"/>
</dbReference>
<comment type="function">
    <text evidence="12">Catalyzes the conversion of 4-hydroxy-tetrahydrodipicolinate (HTPA) to tetrahydrodipicolinate.</text>
</comment>
<dbReference type="Pfam" id="PF05173">
    <property type="entry name" value="DapB_C"/>
    <property type="match status" value="1"/>
</dbReference>
<feature type="binding site" evidence="12">
    <location>
        <begin position="94"/>
        <end position="97"/>
    </location>
    <ligand>
        <name>NAD(+)</name>
        <dbReference type="ChEBI" id="CHEBI:57540"/>
    </ligand>
</feature>
<dbReference type="Gene3D" id="3.30.360.10">
    <property type="entry name" value="Dihydrodipicolinate Reductase, domain 2"/>
    <property type="match status" value="1"/>
</dbReference>
<feature type="domain" description="Dihydrodipicolinate reductase N-terminal" evidence="13">
    <location>
        <begin position="38"/>
        <end position="97"/>
    </location>
</feature>
<evidence type="ECO:0000256" key="8">
    <source>
        <dbReference type="ARBA" id="ARBA00037922"/>
    </source>
</evidence>
<comment type="catalytic activity">
    <reaction evidence="10 12">
        <text>(S)-2,3,4,5-tetrahydrodipicolinate + NADP(+) + H2O = (2S,4S)-4-hydroxy-2,3,4,5-tetrahydrodipicolinate + NADPH + H(+)</text>
        <dbReference type="Rhea" id="RHEA:35331"/>
        <dbReference type="ChEBI" id="CHEBI:15377"/>
        <dbReference type="ChEBI" id="CHEBI:15378"/>
        <dbReference type="ChEBI" id="CHEBI:16845"/>
        <dbReference type="ChEBI" id="CHEBI:57783"/>
        <dbReference type="ChEBI" id="CHEBI:58349"/>
        <dbReference type="ChEBI" id="CHEBI:67139"/>
        <dbReference type="EC" id="1.17.1.8"/>
    </reaction>
</comment>
<dbReference type="GO" id="GO:0008839">
    <property type="term" value="F:4-hydroxy-tetrahydrodipicolinate reductase"/>
    <property type="evidence" value="ECO:0007669"/>
    <property type="project" value="UniProtKB-EC"/>
</dbReference>
<evidence type="ECO:0000259" key="13">
    <source>
        <dbReference type="Pfam" id="PF01113"/>
    </source>
</evidence>
<dbReference type="GO" id="GO:0019877">
    <property type="term" value="P:diaminopimelate biosynthetic process"/>
    <property type="evidence" value="ECO:0007669"/>
    <property type="project" value="UniProtKB-UniRule"/>
</dbReference>
<keyword evidence="6 12" id="KW-0520">NAD</keyword>
<keyword evidence="2 12" id="KW-0028">Amino-acid biosynthesis</keyword>
<feature type="domain" description="Dihydrodipicolinate reductase C-terminal" evidence="14">
    <location>
        <begin position="100"/>
        <end position="218"/>
    </location>
</feature>
<dbReference type="PANTHER" id="PTHR20836">
    <property type="entry name" value="DIHYDRODIPICOLINATE REDUCTASE"/>
    <property type="match status" value="1"/>
</dbReference>
<dbReference type="PANTHER" id="PTHR20836:SF0">
    <property type="entry name" value="4-HYDROXY-TETRAHYDRODIPICOLINATE REDUCTASE 1, CHLOROPLASTIC-RELATED"/>
    <property type="match status" value="1"/>
</dbReference>
<feature type="binding site" evidence="12">
    <location>
        <position position="32"/>
    </location>
    <ligand>
        <name>NADP(+)</name>
        <dbReference type="ChEBI" id="CHEBI:58349"/>
    </ligand>
</feature>
<keyword evidence="7 12" id="KW-0457">Lysine biosynthesis</keyword>
<keyword evidence="12" id="KW-0963">Cytoplasm</keyword>
<comment type="caution">
    <text evidence="12">Lacks conserved residue(s) required for the propagation of feature annotation.</text>
</comment>
<dbReference type="GO" id="GO:0005737">
    <property type="term" value="C:cytoplasm"/>
    <property type="evidence" value="ECO:0007669"/>
    <property type="project" value="UniProtKB-SubCell"/>
</dbReference>
<protein>
    <recommendedName>
        <fullName evidence="9 12">4-hydroxy-tetrahydrodipicolinate reductase</fullName>
        <shortName evidence="12">HTPA reductase</shortName>
        <ecNumber evidence="9 12">1.17.1.8</ecNumber>
    </recommendedName>
</protein>
<dbReference type="AlphaFoldDB" id="A0A1F6WW88"/>
<dbReference type="InterPro" id="IPR023940">
    <property type="entry name" value="DHDPR_bac"/>
</dbReference>
<feature type="binding site" evidence="12">
    <location>
        <position position="130"/>
    </location>
    <ligand>
        <name>(S)-2,3,4,5-tetrahydrodipicolinate</name>
        <dbReference type="ChEBI" id="CHEBI:16845"/>
    </ligand>
</feature>
<comment type="similarity">
    <text evidence="1 12">Belongs to the DapB family.</text>
</comment>
<gene>
    <name evidence="12" type="primary">dapB</name>
    <name evidence="15" type="ORF">A3A05_02080</name>
</gene>
<evidence type="ECO:0000256" key="1">
    <source>
        <dbReference type="ARBA" id="ARBA00006642"/>
    </source>
</evidence>
<keyword evidence="4 12" id="KW-0220">Diaminopimelate biosynthesis</keyword>
<comment type="catalytic activity">
    <reaction evidence="11 12">
        <text>(S)-2,3,4,5-tetrahydrodipicolinate + NAD(+) + H2O = (2S,4S)-4-hydroxy-2,3,4,5-tetrahydrodipicolinate + NADH + H(+)</text>
        <dbReference type="Rhea" id="RHEA:35323"/>
        <dbReference type="ChEBI" id="CHEBI:15377"/>
        <dbReference type="ChEBI" id="CHEBI:15378"/>
        <dbReference type="ChEBI" id="CHEBI:16845"/>
        <dbReference type="ChEBI" id="CHEBI:57540"/>
        <dbReference type="ChEBI" id="CHEBI:57945"/>
        <dbReference type="ChEBI" id="CHEBI:67139"/>
        <dbReference type="EC" id="1.17.1.8"/>
    </reaction>
</comment>
<dbReference type="InterPro" id="IPR036291">
    <property type="entry name" value="NAD(P)-bd_dom_sf"/>
</dbReference>
<keyword evidence="5 12" id="KW-0560">Oxidoreductase</keyword>
<evidence type="ECO:0000256" key="6">
    <source>
        <dbReference type="ARBA" id="ARBA00023027"/>
    </source>
</evidence>
<evidence type="ECO:0000256" key="5">
    <source>
        <dbReference type="ARBA" id="ARBA00023002"/>
    </source>
</evidence>
<dbReference type="GO" id="GO:0009089">
    <property type="term" value="P:lysine biosynthetic process via diaminopimelate"/>
    <property type="evidence" value="ECO:0007669"/>
    <property type="project" value="UniProtKB-UniRule"/>
</dbReference>
<evidence type="ECO:0000256" key="10">
    <source>
        <dbReference type="ARBA" id="ARBA00049080"/>
    </source>
</evidence>
<feature type="binding site" evidence="12">
    <location>
        <begin position="139"/>
        <end position="140"/>
    </location>
    <ligand>
        <name>(S)-2,3,4,5-tetrahydrodipicolinate</name>
        <dbReference type="ChEBI" id="CHEBI:16845"/>
    </ligand>
</feature>
<comment type="caution">
    <text evidence="15">The sequence shown here is derived from an EMBL/GenBank/DDBJ whole genome shotgun (WGS) entry which is preliminary data.</text>
</comment>
<feature type="active site" description="Proton donor" evidence="12">
    <location>
        <position position="133"/>
    </location>
</feature>
<evidence type="ECO:0000256" key="4">
    <source>
        <dbReference type="ARBA" id="ARBA00022915"/>
    </source>
</evidence>
<comment type="subunit">
    <text evidence="12">Homotetramer.</text>
</comment>
<dbReference type="CDD" id="cd02274">
    <property type="entry name" value="DHDPR_N"/>
    <property type="match status" value="1"/>
</dbReference>
<comment type="caution">
    <text evidence="12">Was originally thought to be a dihydrodipicolinate reductase (DHDPR), catalyzing the conversion of dihydrodipicolinate to tetrahydrodipicolinate. However, it was shown in E.coli that the substrate of the enzymatic reaction is not dihydrodipicolinate (DHDP) but in fact (2S,4S)-4-hydroxy-2,3,4,5-tetrahydrodipicolinic acid (HTPA), the product released by the DapA-catalyzed reaction.</text>
</comment>
<comment type="subcellular location">
    <subcellularLocation>
        <location evidence="12">Cytoplasm</location>
    </subcellularLocation>
</comment>
<name>A0A1F6WW88_9BACT</name>
<dbReference type="Proteomes" id="UP000176187">
    <property type="component" value="Unassembled WGS sequence"/>
</dbReference>
<evidence type="ECO:0000256" key="2">
    <source>
        <dbReference type="ARBA" id="ARBA00022605"/>
    </source>
</evidence>
<dbReference type="EC" id="1.17.1.8" evidence="9 12"/>
<evidence type="ECO:0000313" key="16">
    <source>
        <dbReference type="Proteomes" id="UP000176187"/>
    </source>
</evidence>
<dbReference type="InterPro" id="IPR022663">
    <property type="entry name" value="DapB_C"/>
</dbReference>